<evidence type="ECO:0000313" key="6">
    <source>
        <dbReference type="EMBL" id="WAR08059.1"/>
    </source>
</evidence>
<dbReference type="InterPro" id="IPR049050">
    <property type="entry name" value="nSTAND3"/>
</dbReference>
<feature type="repeat" description="ANK" evidence="3">
    <location>
        <begin position="911"/>
        <end position="943"/>
    </location>
</feature>
<feature type="repeat" description="ANK" evidence="3">
    <location>
        <begin position="777"/>
        <end position="797"/>
    </location>
</feature>
<feature type="repeat" description="ANK" evidence="3">
    <location>
        <begin position="610"/>
        <end position="642"/>
    </location>
</feature>
<dbReference type="InterPro" id="IPR002110">
    <property type="entry name" value="Ankyrin_rpt"/>
</dbReference>
<feature type="repeat" description="ANK" evidence="3">
    <location>
        <begin position="1080"/>
        <end position="1106"/>
    </location>
</feature>
<dbReference type="PROSITE" id="PS50297">
    <property type="entry name" value="ANK_REP_REGION"/>
    <property type="match status" value="5"/>
</dbReference>
<gene>
    <name evidence="6" type="ORF">MAR_018017</name>
</gene>
<dbReference type="Pfam" id="PF12796">
    <property type="entry name" value="Ank_2"/>
    <property type="match status" value="5"/>
</dbReference>
<dbReference type="InterPro" id="IPR036770">
    <property type="entry name" value="Ankyrin_rpt-contain_sf"/>
</dbReference>
<dbReference type="PANTHER" id="PTHR24161">
    <property type="entry name" value="ANK_REP_REGION DOMAIN-CONTAINING PROTEIN-RELATED"/>
    <property type="match status" value="1"/>
</dbReference>
<dbReference type="Gene3D" id="1.25.40.20">
    <property type="entry name" value="Ankyrin repeat-containing domain"/>
    <property type="match status" value="2"/>
</dbReference>
<evidence type="ECO:0000256" key="3">
    <source>
        <dbReference type="PROSITE-ProRule" id="PRU00023"/>
    </source>
</evidence>
<feature type="repeat" description="ANK" evidence="3">
    <location>
        <begin position="677"/>
        <end position="709"/>
    </location>
</feature>
<evidence type="ECO:0000259" key="5">
    <source>
        <dbReference type="Pfam" id="PF20720"/>
    </source>
</evidence>
<dbReference type="SUPFAM" id="SSF52540">
    <property type="entry name" value="P-loop containing nucleoside triphosphate hydrolases"/>
    <property type="match status" value="1"/>
</dbReference>
<evidence type="ECO:0000256" key="4">
    <source>
        <dbReference type="SAM" id="MobiDB-lite"/>
    </source>
</evidence>
<feature type="region of interest" description="Disordered" evidence="4">
    <location>
        <begin position="20"/>
        <end position="55"/>
    </location>
</feature>
<keyword evidence="1" id="KW-0677">Repeat</keyword>
<sequence>TSLYRSCTCCSRFRRRRWRTSRTTSSRARHRHLARGQPSGAECENSTGISDGDSTKKKLHLHHVCHSSAEKDDNGSRALRSAVQIAKAHNIVILSGKPGSGKTHTALDLLTTLTDPDHDTVPLIFENLQYIKLLQDTSVHAVVLVDDCFGTGKLNKIRVNQFKDILKSTTEMINKKRITLVLTSENDILEVLRDDSNRNIQSFIQSDKYRVDFDSNEYKLTDKEKMDLLYLYMPNIKHHSVDIAQQLNGHQCQIGFPLMCSLSQCAKMENLSNFFADPFQYIVEKINTLKEDNFSSYVLLVLILIMDRHYPASGLSNVDKKHFMTLLQMYKPLKCSYIEVSNSVQLMKDMNFIVEDEENCLQFSHRIIFLAILYTLLDNDFSSIFEILPVSAFLEIPLVIEDSEETFCTDLDEGKFKKTVTKPMCRTFVDVIQKAIKTKPMHFEQIACLDVWDQQLFFDLFLEKISLEICMVPDENGMVFASHLLWADHLSVIHRLGESLKKMKGNISSMLVDGVADLVSSALEIKANIEFTAFLKFCTEGHKQVVMSAVASGSIELIDLVCNPVFALYPSTTDLMKIACRMGKVEIAKYLIEKTDADILSGLKRRKDQAGEALIHIASKSGETDILQLLEQNGFDMKVQTSDGNTILDVASMFGKTSLVRYICSKYPTLIGYTNNFGMSCAHYAVREGHLDTFQLLVSMGADPTIKVDGGNTMFHLAAANGHTSILRFIWDKYENLQNLKNDESFMPQQIAARKGNIETLSFFLSQGVDPNERTVDGRSFVHLAAFSGHVELVQYLCIKYPNMAQAIDRDGNSPAHDASAGGSVDVLSYLVENFIDPYVVSADGCTLLHEACYYGNIENVQYLCRNFKNLVLTRSNNGYTCCHAASLGGFVDILKFLEASGADYLGVAKDGSTLLHEAAFAGKAKMVEFILSFQPNMALVKNKRSYLPSHFAAQEGHIDILLKFIEVMPNKMMPTTEEGQTYLHIAAYNGKRLIIQKMCDMFPDMLLMEDVNAAQALHYAARGGFVNVLEDLIARGSNPMSQTVSGSTILHLASFDAHLELVNHICRKYPFLLNVLDNSGHNAAHYSAGSGNLPVLKLLIDKGIDCLALTSNGSTLLLKAAYSGNIDMMKYLCQTFPDMIPLKDEYGCTVLHYTASGGHIDAFKFLVDQGMEVMAKTKDGHTVLHMAAYHGQKKTAQFLCSEYPDLRNVTDNNAQTAYVYAKIGDHKSIMRLLKPKTENGQGGSAPFLTRITEILCFCRRRDTLSS</sequence>
<proteinExistence type="predicted"/>
<dbReference type="SMART" id="SM00248">
    <property type="entry name" value="ANK"/>
    <property type="match status" value="19"/>
</dbReference>
<dbReference type="Pfam" id="PF20720">
    <property type="entry name" value="nSTAND3"/>
    <property type="match status" value="1"/>
</dbReference>
<dbReference type="PANTHER" id="PTHR24161:SF124">
    <property type="entry name" value="TRANSIENT RECEPTOR POTENTIAL CHANNEL PYREXIA"/>
    <property type="match status" value="1"/>
</dbReference>
<reference evidence="6" key="1">
    <citation type="submission" date="2022-11" db="EMBL/GenBank/DDBJ databases">
        <title>Centuries of genome instability and evolution in soft-shell clam transmissible cancer (bioRxiv).</title>
        <authorList>
            <person name="Hart S.F.M."/>
            <person name="Yonemitsu M.A."/>
            <person name="Giersch R.M."/>
            <person name="Beal B.F."/>
            <person name="Arriagada G."/>
            <person name="Davis B.W."/>
            <person name="Ostrander E.A."/>
            <person name="Goff S.P."/>
            <person name="Metzger M.J."/>
        </authorList>
    </citation>
    <scope>NUCLEOTIDE SEQUENCE</scope>
    <source>
        <strain evidence="6">MELC-2E11</strain>
        <tissue evidence="6">Siphon/mantle</tissue>
    </source>
</reference>
<dbReference type="Pfam" id="PF00023">
    <property type="entry name" value="Ank"/>
    <property type="match status" value="1"/>
</dbReference>
<evidence type="ECO:0000313" key="7">
    <source>
        <dbReference type="Proteomes" id="UP001164746"/>
    </source>
</evidence>
<dbReference type="PROSITE" id="PS50088">
    <property type="entry name" value="ANK_REPEAT"/>
    <property type="match status" value="7"/>
</dbReference>
<evidence type="ECO:0000256" key="2">
    <source>
        <dbReference type="ARBA" id="ARBA00023043"/>
    </source>
</evidence>
<organism evidence="6 7">
    <name type="scientific">Mya arenaria</name>
    <name type="common">Soft-shell clam</name>
    <dbReference type="NCBI Taxonomy" id="6604"/>
    <lineage>
        <taxon>Eukaryota</taxon>
        <taxon>Metazoa</taxon>
        <taxon>Spiralia</taxon>
        <taxon>Lophotrochozoa</taxon>
        <taxon>Mollusca</taxon>
        <taxon>Bivalvia</taxon>
        <taxon>Autobranchia</taxon>
        <taxon>Heteroconchia</taxon>
        <taxon>Euheterodonta</taxon>
        <taxon>Imparidentia</taxon>
        <taxon>Neoheterodontei</taxon>
        <taxon>Myida</taxon>
        <taxon>Myoidea</taxon>
        <taxon>Myidae</taxon>
        <taxon>Mya</taxon>
    </lineage>
</organism>
<feature type="repeat" description="ANK" evidence="3">
    <location>
        <begin position="1013"/>
        <end position="1045"/>
    </location>
</feature>
<evidence type="ECO:0000256" key="1">
    <source>
        <dbReference type="ARBA" id="ARBA00022737"/>
    </source>
</evidence>
<feature type="repeat" description="ANK" evidence="3">
    <location>
        <begin position="1147"/>
        <end position="1179"/>
    </location>
</feature>
<name>A0ABY7EI34_MYAAR</name>
<feature type="domain" description="Novel STAND NTPase 3" evidence="5">
    <location>
        <begin position="77"/>
        <end position="232"/>
    </location>
</feature>
<accession>A0ABY7EI34</accession>
<feature type="non-terminal residue" evidence="6">
    <location>
        <position position="1"/>
    </location>
</feature>
<dbReference type="InterPro" id="IPR027417">
    <property type="entry name" value="P-loop_NTPase"/>
</dbReference>
<keyword evidence="2 3" id="KW-0040">ANK repeat</keyword>
<dbReference type="EMBL" id="CP111017">
    <property type="protein sequence ID" value="WAR08059.1"/>
    <property type="molecule type" value="Genomic_DNA"/>
</dbReference>
<keyword evidence="7" id="KW-1185">Reference proteome</keyword>
<protein>
    <submittedName>
        <fullName evidence="6">Y381-like protein</fullName>
    </submittedName>
</protein>
<dbReference type="SUPFAM" id="SSF48403">
    <property type="entry name" value="Ankyrin repeat"/>
    <property type="match status" value="2"/>
</dbReference>
<dbReference type="Proteomes" id="UP001164746">
    <property type="component" value="Chromosome 6"/>
</dbReference>